<evidence type="ECO:0000259" key="5">
    <source>
        <dbReference type="PROSITE" id="PS50090"/>
    </source>
</evidence>
<proteinExistence type="predicted"/>
<evidence type="ECO:0000256" key="1">
    <source>
        <dbReference type="ARBA" id="ARBA00004123"/>
    </source>
</evidence>
<dbReference type="GO" id="GO:0003677">
    <property type="term" value="F:DNA binding"/>
    <property type="evidence" value="ECO:0007669"/>
    <property type="project" value="UniProtKB-KW"/>
</dbReference>
<reference evidence="7 8" key="1">
    <citation type="journal article" date="2023" name="Hortic Res">
        <title>Pangenome of water caltrop reveals structural variations and asymmetric subgenome divergence after allopolyploidization.</title>
        <authorList>
            <person name="Zhang X."/>
            <person name="Chen Y."/>
            <person name="Wang L."/>
            <person name="Yuan Y."/>
            <person name="Fang M."/>
            <person name="Shi L."/>
            <person name="Lu R."/>
            <person name="Comes H.P."/>
            <person name="Ma Y."/>
            <person name="Chen Y."/>
            <person name="Huang G."/>
            <person name="Zhou Y."/>
            <person name="Zheng Z."/>
            <person name="Qiu Y."/>
        </authorList>
    </citation>
    <scope>NUCLEOTIDE SEQUENCE [LARGE SCALE GENOMIC DNA]</scope>
    <source>
        <strain evidence="7">F231</strain>
    </source>
</reference>
<comment type="subcellular location">
    <subcellularLocation>
        <location evidence="1">Nucleus</location>
    </subcellularLocation>
</comment>
<dbReference type="Pfam" id="PF00249">
    <property type="entry name" value="Myb_DNA-binding"/>
    <property type="match status" value="2"/>
</dbReference>
<evidence type="ECO:0000259" key="6">
    <source>
        <dbReference type="PROSITE" id="PS51294"/>
    </source>
</evidence>
<dbReference type="InterPro" id="IPR001005">
    <property type="entry name" value="SANT/Myb"/>
</dbReference>
<organism evidence="7 8">
    <name type="scientific">Trapa natans</name>
    <name type="common">Water chestnut</name>
    <dbReference type="NCBI Taxonomy" id="22666"/>
    <lineage>
        <taxon>Eukaryota</taxon>
        <taxon>Viridiplantae</taxon>
        <taxon>Streptophyta</taxon>
        <taxon>Embryophyta</taxon>
        <taxon>Tracheophyta</taxon>
        <taxon>Spermatophyta</taxon>
        <taxon>Magnoliopsida</taxon>
        <taxon>eudicotyledons</taxon>
        <taxon>Gunneridae</taxon>
        <taxon>Pentapetalae</taxon>
        <taxon>rosids</taxon>
        <taxon>malvids</taxon>
        <taxon>Myrtales</taxon>
        <taxon>Lythraceae</taxon>
        <taxon>Trapa</taxon>
    </lineage>
</organism>
<dbReference type="AlphaFoldDB" id="A0AAN7L5M4"/>
<evidence type="ECO:0000256" key="2">
    <source>
        <dbReference type="ARBA" id="ARBA00022737"/>
    </source>
</evidence>
<dbReference type="GO" id="GO:0005634">
    <property type="term" value="C:nucleus"/>
    <property type="evidence" value="ECO:0007669"/>
    <property type="project" value="UniProtKB-SubCell"/>
</dbReference>
<dbReference type="PROSITE" id="PS50090">
    <property type="entry name" value="MYB_LIKE"/>
    <property type="match status" value="2"/>
</dbReference>
<keyword evidence="3" id="KW-0238">DNA-binding</keyword>
<dbReference type="InterPro" id="IPR017930">
    <property type="entry name" value="Myb_dom"/>
</dbReference>
<feature type="domain" description="HTH myb-type" evidence="6">
    <location>
        <begin position="65"/>
        <end position="119"/>
    </location>
</feature>
<feature type="domain" description="Myb-like" evidence="5">
    <location>
        <begin position="12"/>
        <end position="64"/>
    </location>
</feature>
<dbReference type="CDD" id="cd00167">
    <property type="entry name" value="SANT"/>
    <property type="match status" value="2"/>
</dbReference>
<dbReference type="EMBL" id="JAXQNO010000019">
    <property type="protein sequence ID" value="KAK4774952.1"/>
    <property type="molecule type" value="Genomic_DNA"/>
</dbReference>
<evidence type="ECO:0000313" key="8">
    <source>
        <dbReference type="Proteomes" id="UP001346149"/>
    </source>
</evidence>
<evidence type="ECO:0000256" key="4">
    <source>
        <dbReference type="ARBA" id="ARBA00023242"/>
    </source>
</evidence>
<evidence type="ECO:0000256" key="3">
    <source>
        <dbReference type="ARBA" id="ARBA00023125"/>
    </source>
</evidence>
<dbReference type="PANTHER" id="PTHR47999">
    <property type="entry name" value="TRANSCRIPTION FACTOR MYB8-RELATED-RELATED"/>
    <property type="match status" value="1"/>
</dbReference>
<dbReference type="SMART" id="SM00717">
    <property type="entry name" value="SANT"/>
    <property type="match status" value="2"/>
</dbReference>
<gene>
    <name evidence="7" type="ORF">SAY86_009887</name>
</gene>
<dbReference type="PANTHER" id="PTHR47999:SF107">
    <property type="entry name" value="TRANSCRIPTION FACTOR MYB114-LIKE"/>
    <property type="match status" value="1"/>
</dbReference>
<keyword evidence="2" id="KW-0677">Repeat</keyword>
<keyword evidence="8" id="KW-1185">Reference proteome</keyword>
<dbReference type="PROSITE" id="PS51294">
    <property type="entry name" value="HTH_MYB"/>
    <property type="match status" value="2"/>
</dbReference>
<dbReference type="Proteomes" id="UP001346149">
    <property type="component" value="Unassembled WGS sequence"/>
</dbReference>
<dbReference type="SUPFAM" id="SSF46689">
    <property type="entry name" value="Homeodomain-like"/>
    <property type="match status" value="1"/>
</dbReference>
<comment type="caution">
    <text evidence="7">The sequence shown here is derived from an EMBL/GenBank/DDBJ whole genome shotgun (WGS) entry which is preliminary data.</text>
</comment>
<accession>A0AAN7L5M4</accession>
<protein>
    <submittedName>
        <fullName evidence="7">Uncharacterized protein</fullName>
    </submittedName>
</protein>
<keyword evidence="4" id="KW-0539">Nucleus</keyword>
<evidence type="ECO:0000313" key="7">
    <source>
        <dbReference type="EMBL" id="KAK4774952.1"/>
    </source>
</evidence>
<feature type="domain" description="HTH myb-type" evidence="6">
    <location>
        <begin position="12"/>
        <end position="64"/>
    </location>
</feature>
<sequence>MGRKQRKPCWEKEEVNRGAWTAEEDRILTDYVKANGDGRWETLPSKAGLNRCGKSCRLRWRNYLRPGIKRGNISPEEEELIIKLHRLLGNRWSLIAGRLPGRTDNEIKNYWNSVLSKRALKGKDRKHDIPEVYRPRSQSSPVWDKETTVPTEAFWASILECSVEDTKAKISNQNDDYDNNCFGFNNGEPGPHRPYYADTTLISENIEVKTSTLFSRFHQGEDVGGNAGEDPVMKFDFEDDVLLLDLLNSDILAGGNPSSSLPPLADILNSEICVGSNPPLAPSSDGLPCSQVLVGSNNTSSSIPSSDVSTCDLETLN</sequence>
<name>A0AAN7L5M4_TRANT</name>
<feature type="domain" description="Myb-like" evidence="5">
    <location>
        <begin position="65"/>
        <end position="115"/>
    </location>
</feature>
<dbReference type="FunFam" id="1.10.10.60:FF:000001">
    <property type="entry name" value="MYB-related transcription factor"/>
    <property type="match status" value="1"/>
</dbReference>
<dbReference type="InterPro" id="IPR009057">
    <property type="entry name" value="Homeodomain-like_sf"/>
</dbReference>
<dbReference type="Gene3D" id="1.10.10.60">
    <property type="entry name" value="Homeodomain-like"/>
    <property type="match status" value="2"/>
</dbReference>
<dbReference type="InterPro" id="IPR015495">
    <property type="entry name" value="Myb_TF_plants"/>
</dbReference>